<accession>A0A3S4QDB6</accession>
<name>A0A3S4QDB6_9ACAR</name>
<dbReference type="GO" id="GO:0008270">
    <property type="term" value="F:zinc ion binding"/>
    <property type="evidence" value="ECO:0007669"/>
    <property type="project" value="UniProtKB-KW"/>
</dbReference>
<keyword evidence="5" id="KW-1133">Transmembrane helix</keyword>
<dbReference type="InterPro" id="IPR013083">
    <property type="entry name" value="Znf_RING/FYVE/PHD"/>
</dbReference>
<dbReference type="STRING" id="1965070.A0A3S4QDB6"/>
<dbReference type="Gene3D" id="3.30.40.10">
    <property type="entry name" value="Zinc/RING finger domain, C3HC4 (zinc finger)"/>
    <property type="match status" value="1"/>
</dbReference>
<dbReference type="SMART" id="SM00184">
    <property type="entry name" value="RING"/>
    <property type="match status" value="1"/>
</dbReference>
<feature type="transmembrane region" description="Helical" evidence="5">
    <location>
        <begin position="259"/>
        <end position="279"/>
    </location>
</feature>
<dbReference type="OrthoDB" id="21204at2759"/>
<dbReference type="GO" id="GO:0036503">
    <property type="term" value="P:ERAD pathway"/>
    <property type="evidence" value="ECO:0007669"/>
    <property type="project" value="TreeGrafter"/>
</dbReference>
<dbReference type="GO" id="GO:0016567">
    <property type="term" value="P:protein ubiquitination"/>
    <property type="evidence" value="ECO:0007669"/>
    <property type="project" value="InterPro"/>
</dbReference>
<dbReference type="PROSITE" id="PS50089">
    <property type="entry name" value="ZF_RING_2"/>
    <property type="match status" value="1"/>
</dbReference>
<keyword evidence="1 3" id="KW-0863">Zinc-finger</keyword>
<keyword evidence="8" id="KW-1185">Reference proteome</keyword>
<evidence type="ECO:0000256" key="4">
    <source>
        <dbReference type="SAM" id="MobiDB-lite"/>
    </source>
</evidence>
<dbReference type="Proteomes" id="UP000285301">
    <property type="component" value="Unassembled WGS sequence"/>
</dbReference>
<keyword evidence="2" id="KW-0862">Zinc</keyword>
<evidence type="ECO:0000256" key="3">
    <source>
        <dbReference type="PROSITE-ProRule" id="PRU00175"/>
    </source>
</evidence>
<dbReference type="InterPro" id="IPR042494">
    <property type="entry name" value="RNF103"/>
</dbReference>
<dbReference type="CDD" id="cd16473">
    <property type="entry name" value="RING-H2_RNF103"/>
    <property type="match status" value="1"/>
</dbReference>
<protein>
    <submittedName>
        <fullName evidence="7">E3 ubiquitin-protein ligase RNF103-like protein</fullName>
    </submittedName>
</protein>
<feature type="transmembrane region" description="Helical" evidence="5">
    <location>
        <begin position="416"/>
        <end position="432"/>
    </location>
</feature>
<feature type="compositionally biased region" description="Basic and acidic residues" evidence="4">
    <location>
        <begin position="560"/>
        <end position="585"/>
    </location>
</feature>
<reference evidence="7 8" key="1">
    <citation type="journal article" date="2018" name="Gigascience">
        <title>Genomes of trombidid mites reveal novel predicted allergens and laterally-transferred genes associated with secondary metabolism.</title>
        <authorList>
            <person name="Dong X."/>
            <person name="Chaisiri K."/>
            <person name="Xia D."/>
            <person name="Armstrong S.D."/>
            <person name="Fang Y."/>
            <person name="Donnelly M.J."/>
            <person name="Kadowaki T."/>
            <person name="McGarry J.W."/>
            <person name="Darby A.C."/>
            <person name="Makepeace B.L."/>
        </authorList>
    </citation>
    <scope>NUCLEOTIDE SEQUENCE [LARGE SCALE GENOMIC DNA]</scope>
    <source>
        <strain evidence="7">UoL-WK</strain>
    </source>
</reference>
<feature type="transmembrane region" description="Helical" evidence="5">
    <location>
        <begin position="438"/>
        <end position="459"/>
    </location>
</feature>
<dbReference type="PANTHER" id="PTHR15302:SF0">
    <property type="entry name" value="E3 UBIQUITIN-PROTEIN LIGASE RNF103"/>
    <property type="match status" value="1"/>
</dbReference>
<keyword evidence="5" id="KW-0472">Membrane</keyword>
<dbReference type="SUPFAM" id="SSF57850">
    <property type="entry name" value="RING/U-box"/>
    <property type="match status" value="1"/>
</dbReference>
<keyword evidence="5" id="KW-0812">Transmembrane</keyword>
<keyword evidence="1 3" id="KW-0479">Metal-binding</keyword>
<dbReference type="AlphaFoldDB" id="A0A3S4QDB6"/>
<evidence type="ECO:0000256" key="1">
    <source>
        <dbReference type="ARBA" id="ARBA00022771"/>
    </source>
</evidence>
<evidence type="ECO:0000259" key="6">
    <source>
        <dbReference type="PROSITE" id="PS50089"/>
    </source>
</evidence>
<feature type="transmembrane region" description="Helical" evidence="5">
    <location>
        <begin position="351"/>
        <end position="371"/>
    </location>
</feature>
<evidence type="ECO:0000313" key="8">
    <source>
        <dbReference type="Proteomes" id="UP000285301"/>
    </source>
</evidence>
<organism evidence="7 8">
    <name type="scientific">Dinothrombium tinctorium</name>
    <dbReference type="NCBI Taxonomy" id="1965070"/>
    <lineage>
        <taxon>Eukaryota</taxon>
        <taxon>Metazoa</taxon>
        <taxon>Ecdysozoa</taxon>
        <taxon>Arthropoda</taxon>
        <taxon>Chelicerata</taxon>
        <taxon>Arachnida</taxon>
        <taxon>Acari</taxon>
        <taxon>Acariformes</taxon>
        <taxon>Trombidiformes</taxon>
        <taxon>Prostigmata</taxon>
        <taxon>Anystina</taxon>
        <taxon>Parasitengona</taxon>
        <taxon>Trombidioidea</taxon>
        <taxon>Trombidiidae</taxon>
        <taxon>Dinothrombium</taxon>
    </lineage>
</organism>
<dbReference type="Pfam" id="PF13639">
    <property type="entry name" value="zf-RING_2"/>
    <property type="match status" value="1"/>
</dbReference>
<evidence type="ECO:0000256" key="2">
    <source>
        <dbReference type="ARBA" id="ARBA00022833"/>
    </source>
</evidence>
<comment type="caution">
    <text evidence="7">The sequence shown here is derived from an EMBL/GenBank/DDBJ whole genome shotgun (WGS) entry which is preliminary data.</text>
</comment>
<gene>
    <name evidence="7" type="ORF">B4U79_01911</name>
</gene>
<dbReference type="GO" id="GO:0005783">
    <property type="term" value="C:endoplasmic reticulum"/>
    <property type="evidence" value="ECO:0007669"/>
    <property type="project" value="TreeGrafter"/>
</dbReference>
<evidence type="ECO:0000313" key="7">
    <source>
        <dbReference type="EMBL" id="RWS01953.1"/>
    </source>
</evidence>
<sequence length="693" mass="79739">MWVKFILITVYVCLLFIVLRIVDIAVKTYELKSLSLFPSRLVVNPVALSVRQLKKILDNRGVNYDGIVEKHQLRNLIEASGECEAEELSDLDTDEDEDEAKQVNVSGDNDYVNETATTGFTCGTHLYELVEDTKDSAWLVLVKPYGGRSLFYDKIWSQVVRKASTFGIRTGVFDCAKDPSLCENKSWFTSRLLLALPREGLQSKEDIVFMTYLIGPNSNLRSIFNWLHQQLSRRVVDISTEAELRNNWLKSNNNTNNKVALVFISTLAMPPLILSALAIKFSGRVKFGMFRVNEKQRNFSLFDMERKLPILAIIFANKQGIYLYQQKPGENFNYKSIELLLKWIKPEMNDVFYLSLLLMNIGLALNCFWMRCSKFWKHIVYSFVHLVKFNCCFFLVWLIILTLYNFPIMNSITDRGLALFQMLVISDFAAIIRYDLQYYYKLNLTLVVFLLLGCLLAIVRRKFFSLPFDDNDEDYLFRDWTPWESTLLACILFRPMGMNLRPSASLSFEANLEEEMELLIERLAVPNLWLQPELISDVYIKELPVWLYANSNNEGSEDSSETHSEAEETTKHSSDSVPEADHGEESVSVLAKTKTASDDLKGNKVKAKKCLNRAKTDKTSRDLKAADSRAPDGMLLLKECAICLEAYRKGQLICGLPCGHNYHEQCIMPWLYRDNHCCPTCRWPSYKSKQKVS</sequence>
<dbReference type="EMBL" id="NCKU01008372">
    <property type="protein sequence ID" value="RWS01953.1"/>
    <property type="molecule type" value="Genomic_DNA"/>
</dbReference>
<dbReference type="GO" id="GO:0004842">
    <property type="term" value="F:ubiquitin-protein transferase activity"/>
    <property type="evidence" value="ECO:0007669"/>
    <property type="project" value="InterPro"/>
</dbReference>
<feature type="domain" description="RING-type" evidence="6">
    <location>
        <begin position="640"/>
        <end position="682"/>
    </location>
</feature>
<evidence type="ECO:0000256" key="5">
    <source>
        <dbReference type="SAM" id="Phobius"/>
    </source>
</evidence>
<proteinExistence type="predicted"/>
<dbReference type="PANTHER" id="PTHR15302">
    <property type="entry name" value="E3 UBIQUITIN-PROTEIN LIGASE RNF103"/>
    <property type="match status" value="1"/>
</dbReference>
<feature type="transmembrane region" description="Helical" evidence="5">
    <location>
        <begin position="383"/>
        <end position="404"/>
    </location>
</feature>
<feature type="region of interest" description="Disordered" evidence="4">
    <location>
        <begin position="554"/>
        <end position="593"/>
    </location>
</feature>
<dbReference type="InterPro" id="IPR001841">
    <property type="entry name" value="Znf_RING"/>
</dbReference>